<name>A0A9D4KG96_DREPO</name>
<sequence>MYSPPPEERNGQPVRQLLLTCCCHCLPLQPDILYHCQSGYSRLLESNLVVAGCYIHR</sequence>
<keyword evidence="2" id="KW-1185">Reference proteome</keyword>
<evidence type="ECO:0000313" key="2">
    <source>
        <dbReference type="Proteomes" id="UP000828390"/>
    </source>
</evidence>
<dbReference type="EMBL" id="JAIWYP010000004">
    <property type="protein sequence ID" value="KAH3838601.1"/>
    <property type="molecule type" value="Genomic_DNA"/>
</dbReference>
<accession>A0A9D4KG96</accession>
<protein>
    <submittedName>
        <fullName evidence="1">Uncharacterized protein</fullName>
    </submittedName>
</protein>
<proteinExistence type="predicted"/>
<dbReference type="AlphaFoldDB" id="A0A9D4KG96"/>
<reference evidence="1" key="1">
    <citation type="journal article" date="2019" name="bioRxiv">
        <title>The Genome of the Zebra Mussel, Dreissena polymorpha: A Resource for Invasive Species Research.</title>
        <authorList>
            <person name="McCartney M.A."/>
            <person name="Auch B."/>
            <person name="Kono T."/>
            <person name="Mallez S."/>
            <person name="Zhang Y."/>
            <person name="Obille A."/>
            <person name="Becker A."/>
            <person name="Abrahante J.E."/>
            <person name="Garbe J."/>
            <person name="Badalamenti J.P."/>
            <person name="Herman A."/>
            <person name="Mangelson H."/>
            <person name="Liachko I."/>
            <person name="Sullivan S."/>
            <person name="Sone E.D."/>
            <person name="Koren S."/>
            <person name="Silverstein K.A.T."/>
            <person name="Beckman K.B."/>
            <person name="Gohl D.M."/>
        </authorList>
    </citation>
    <scope>NUCLEOTIDE SEQUENCE</scope>
    <source>
        <strain evidence="1">Duluth1</strain>
        <tissue evidence="1">Whole animal</tissue>
    </source>
</reference>
<evidence type="ECO:0000313" key="1">
    <source>
        <dbReference type="EMBL" id="KAH3838601.1"/>
    </source>
</evidence>
<gene>
    <name evidence="1" type="ORF">DPMN_112010</name>
</gene>
<reference evidence="1" key="2">
    <citation type="submission" date="2020-11" db="EMBL/GenBank/DDBJ databases">
        <authorList>
            <person name="McCartney M.A."/>
            <person name="Auch B."/>
            <person name="Kono T."/>
            <person name="Mallez S."/>
            <person name="Becker A."/>
            <person name="Gohl D.M."/>
            <person name="Silverstein K.A.T."/>
            <person name="Koren S."/>
            <person name="Bechman K.B."/>
            <person name="Herman A."/>
            <person name="Abrahante J.E."/>
            <person name="Garbe J."/>
        </authorList>
    </citation>
    <scope>NUCLEOTIDE SEQUENCE</scope>
    <source>
        <strain evidence="1">Duluth1</strain>
        <tissue evidence="1">Whole animal</tissue>
    </source>
</reference>
<dbReference type="Proteomes" id="UP000828390">
    <property type="component" value="Unassembled WGS sequence"/>
</dbReference>
<organism evidence="1 2">
    <name type="scientific">Dreissena polymorpha</name>
    <name type="common">Zebra mussel</name>
    <name type="synonym">Mytilus polymorpha</name>
    <dbReference type="NCBI Taxonomy" id="45954"/>
    <lineage>
        <taxon>Eukaryota</taxon>
        <taxon>Metazoa</taxon>
        <taxon>Spiralia</taxon>
        <taxon>Lophotrochozoa</taxon>
        <taxon>Mollusca</taxon>
        <taxon>Bivalvia</taxon>
        <taxon>Autobranchia</taxon>
        <taxon>Heteroconchia</taxon>
        <taxon>Euheterodonta</taxon>
        <taxon>Imparidentia</taxon>
        <taxon>Neoheterodontei</taxon>
        <taxon>Myida</taxon>
        <taxon>Dreissenoidea</taxon>
        <taxon>Dreissenidae</taxon>
        <taxon>Dreissena</taxon>
    </lineage>
</organism>
<comment type="caution">
    <text evidence="1">The sequence shown here is derived from an EMBL/GenBank/DDBJ whole genome shotgun (WGS) entry which is preliminary data.</text>
</comment>